<dbReference type="EMBL" id="MNAN01000018">
    <property type="protein sequence ID" value="OHU97152.1"/>
    <property type="molecule type" value="Genomic_DNA"/>
</dbReference>
<comment type="caution">
    <text evidence="2">The sequence shown here is derived from an EMBL/GenBank/DDBJ whole genome shotgun (WGS) entry which is preliminary data.</text>
</comment>
<proteinExistence type="predicted"/>
<dbReference type="AlphaFoldDB" id="A0A1S1N784"/>
<protein>
    <submittedName>
        <fullName evidence="2">Phage head morphogenesis protein</fullName>
    </submittedName>
</protein>
<evidence type="ECO:0000313" key="3">
    <source>
        <dbReference type="Proteomes" id="UP000180253"/>
    </source>
</evidence>
<organism evidence="2 3">
    <name type="scientific">Pseudoalteromonas byunsanensis</name>
    <dbReference type="NCBI Taxonomy" id="327939"/>
    <lineage>
        <taxon>Bacteria</taxon>
        <taxon>Pseudomonadati</taxon>
        <taxon>Pseudomonadota</taxon>
        <taxon>Gammaproteobacteria</taxon>
        <taxon>Alteromonadales</taxon>
        <taxon>Pseudoalteromonadaceae</taxon>
        <taxon>Pseudoalteromonas</taxon>
    </lineage>
</organism>
<dbReference type="OrthoDB" id="9813502at2"/>
<accession>A0A1S1N784</accession>
<gene>
    <name evidence="2" type="ORF">BIW53_02195</name>
</gene>
<reference evidence="2 3" key="1">
    <citation type="submission" date="2016-10" db="EMBL/GenBank/DDBJ databases">
        <title>Pseudoalteromonas amylolytica sp. nov., isolated from the surface seawater.</title>
        <authorList>
            <person name="Wu Y.-H."/>
            <person name="Cheng H."/>
            <person name="Jin X.-B."/>
            <person name="Wang C.-S."/>
            <person name="Xu X.-W."/>
        </authorList>
    </citation>
    <scope>NUCLEOTIDE SEQUENCE [LARGE SCALE GENOMIC DNA]</scope>
    <source>
        <strain evidence="2 3">JCM 12483</strain>
    </source>
</reference>
<feature type="domain" description="Phage head morphogenesis" evidence="1">
    <location>
        <begin position="57"/>
        <end position="182"/>
    </location>
</feature>
<name>A0A1S1N784_9GAMM</name>
<evidence type="ECO:0000259" key="1">
    <source>
        <dbReference type="Pfam" id="PF04233"/>
    </source>
</evidence>
<sequence length="448" mass="50709">MSSAHISAAFERAPIDAVAYFKSKGYAISDEWHDVLTVAHSKAFTVARVQSMDVLETIRKYTDQALTEGLTAKQFNAGLTPELQKHGWWGKVKNEQGDIIQLGSPYRLNTIYRTNMQTAYMAGRYRRLLARAKTHPYWQYIAIDDGQTRPEHRLLNGKVFRFDDPIWQTMFPPNGWGCRCRVRALTAAQVKARGITVENGESYVQQFDAEIVSRESGEVKTVPHARLKLPSGDVMTPDIGWAYSPGQSAFGTDMAVAQKLGKVEDVQLRAETIQALNNSQARVNAFELWTRKSIERIERYQAAKLAKDKQGLREFGPRPQHKTVVSFLDDDISQKLLNKGIDAARTLILSERALAHAHSEKHQENLSALSLKEYTQLSTWINSPDTQVLWEYARSELLFIKRLGVESIKVVVRYQGKGVELDTLINALKVKTKTIDGGIQGELYEVWR</sequence>
<dbReference type="InterPro" id="IPR006528">
    <property type="entry name" value="Phage_head_morphogenesis_dom"/>
</dbReference>
<dbReference type="STRING" id="327939.BIW53_02195"/>
<keyword evidence="3" id="KW-1185">Reference proteome</keyword>
<evidence type="ECO:0000313" key="2">
    <source>
        <dbReference type="EMBL" id="OHU97152.1"/>
    </source>
</evidence>
<dbReference type="RefSeq" id="WP_070990187.1">
    <property type="nucleotide sequence ID" value="NZ_CBCSHD010000008.1"/>
</dbReference>
<dbReference type="Proteomes" id="UP000180253">
    <property type="component" value="Unassembled WGS sequence"/>
</dbReference>
<dbReference type="NCBIfam" id="TIGR01641">
    <property type="entry name" value="phageSPP1_gp7"/>
    <property type="match status" value="1"/>
</dbReference>
<dbReference type="Pfam" id="PF04233">
    <property type="entry name" value="Phage_Mu_F"/>
    <property type="match status" value="1"/>
</dbReference>